<evidence type="ECO:0000256" key="6">
    <source>
        <dbReference type="ARBA" id="ARBA00022741"/>
    </source>
</evidence>
<dbReference type="EMBL" id="QREG01000001">
    <property type="protein sequence ID" value="REE05996.1"/>
    <property type="molecule type" value="Genomic_DNA"/>
</dbReference>
<dbReference type="EC" id="2.7.7.85" evidence="10"/>
<dbReference type="PIRSF" id="PIRSF004793">
    <property type="entry name" value="UCP004793"/>
    <property type="match status" value="1"/>
</dbReference>
<keyword evidence="4 10" id="KW-0812">Transmembrane</keyword>
<dbReference type="NCBIfam" id="TIGR00159">
    <property type="entry name" value="diadenylate cyclase CdaA"/>
    <property type="match status" value="1"/>
</dbReference>
<evidence type="ECO:0000256" key="4">
    <source>
        <dbReference type="ARBA" id="ARBA00022692"/>
    </source>
</evidence>
<dbReference type="PANTHER" id="PTHR34185:SF1">
    <property type="entry name" value="DIADENYLATE CYCLASE"/>
    <property type="match status" value="1"/>
</dbReference>
<comment type="caution">
    <text evidence="13">The sequence shown here is derived from an EMBL/GenBank/DDBJ whole genome shotgun (WGS) entry which is preliminary data.</text>
</comment>
<feature type="domain" description="DAC" evidence="12">
    <location>
        <begin position="84"/>
        <end position="252"/>
    </location>
</feature>
<dbReference type="Pfam" id="PF19293">
    <property type="entry name" value="CdaA_N"/>
    <property type="match status" value="1"/>
</dbReference>
<dbReference type="InterPro" id="IPR036888">
    <property type="entry name" value="DNA_integrity_DisA_N_sf"/>
</dbReference>
<dbReference type="Pfam" id="PF02457">
    <property type="entry name" value="DAC"/>
    <property type="match status" value="1"/>
</dbReference>
<dbReference type="Proteomes" id="UP000256779">
    <property type="component" value="Unassembled WGS sequence"/>
</dbReference>
<dbReference type="GO" id="GO:0106408">
    <property type="term" value="F:diadenylate cyclase activity"/>
    <property type="evidence" value="ECO:0007669"/>
    <property type="project" value="UniProtKB-EC"/>
</dbReference>
<dbReference type="SUPFAM" id="SSF143597">
    <property type="entry name" value="YojJ-like"/>
    <property type="match status" value="1"/>
</dbReference>
<evidence type="ECO:0000313" key="13">
    <source>
        <dbReference type="EMBL" id="REE05996.1"/>
    </source>
</evidence>
<feature type="transmembrane region" description="Helical" evidence="10">
    <location>
        <begin position="63"/>
        <end position="83"/>
    </location>
</feature>
<keyword evidence="9 10" id="KW-0472">Membrane</keyword>
<evidence type="ECO:0000256" key="9">
    <source>
        <dbReference type="ARBA" id="ARBA00023136"/>
    </source>
</evidence>
<dbReference type="RefSeq" id="WP_115866485.1">
    <property type="nucleotide sequence ID" value="NZ_QREG01000001.1"/>
</dbReference>
<comment type="caution">
    <text evidence="10">Lacks conserved residue(s) required for the propagation of feature annotation.</text>
</comment>
<dbReference type="InterPro" id="IPR045585">
    <property type="entry name" value="CdaA_N"/>
</dbReference>
<comment type="similarity">
    <text evidence="10">Belongs to the adenylate cyclase family. DacA/CdaA subfamily.</text>
</comment>
<accession>A0A3D9LK23</accession>
<evidence type="ECO:0000256" key="10">
    <source>
        <dbReference type="HAMAP-Rule" id="MF_01499"/>
    </source>
</evidence>
<dbReference type="InterPro" id="IPR034701">
    <property type="entry name" value="CdaA"/>
</dbReference>
<keyword evidence="7 10" id="KW-0067">ATP-binding</keyword>
<gene>
    <name evidence="10" type="primary">dacA</name>
    <name evidence="13" type="ORF">C7460_101515</name>
</gene>
<sequence>MILGFNIGFLEIDWVDIIDIFFVSVLLYQVYKLMKGSVAIKIFIGFLVLYLIYLVVNAAQMELLSNILGQFMGVGVLAAIILFQQEIRKFLLLLGRTPVFAEGDLLENFKRLWKSNTGYSKADITPLIEAAKTLGGTNTGALIVLSKNSELKFYAESGDRIDAVISKRLLMAIFNKYSPLHDGAVIIHDNKIVAARCILPVTERDVPAQFGLRHRAGIGMSENTDTLVIVVSEETGQLSTMRNGEIFHNLSTQELRKKINEYLYEESFEPTSSTDNVLKKAKKEGSSKKEEPKKSGKKEGSKESIQAS</sequence>
<comment type="function">
    <text evidence="10">Catalyzes the condensation of 2 ATP molecules into cyclic di-AMP (c-di-AMP), a second messenger used to regulate differing processes in different bacteria.</text>
</comment>
<dbReference type="PROSITE" id="PS51794">
    <property type="entry name" value="DAC"/>
    <property type="match status" value="1"/>
</dbReference>
<comment type="subunit">
    <text evidence="10">Probably a homodimer.</text>
</comment>
<keyword evidence="14" id="KW-1185">Reference proteome</keyword>
<keyword evidence="6 10" id="KW-0547">Nucleotide-binding</keyword>
<comment type="catalytic activity">
    <reaction evidence="1 10">
        <text>2 ATP = 3',3'-c-di-AMP + 2 diphosphate</text>
        <dbReference type="Rhea" id="RHEA:35655"/>
        <dbReference type="ChEBI" id="CHEBI:30616"/>
        <dbReference type="ChEBI" id="CHEBI:33019"/>
        <dbReference type="ChEBI" id="CHEBI:71500"/>
        <dbReference type="EC" id="2.7.7.85"/>
    </reaction>
</comment>
<name>A0A3D9LK23_MARFU</name>
<evidence type="ECO:0000256" key="3">
    <source>
        <dbReference type="ARBA" id="ARBA00022679"/>
    </source>
</evidence>
<reference evidence="13 14" key="1">
    <citation type="submission" date="2018-07" db="EMBL/GenBank/DDBJ databases">
        <title>Genomic Encyclopedia of Type Strains, Phase IV (KMG-IV): sequencing the most valuable type-strain genomes for metagenomic binning, comparative biology and taxonomic classification.</title>
        <authorList>
            <person name="Goeker M."/>
        </authorList>
    </citation>
    <scope>NUCLEOTIDE SEQUENCE [LARGE SCALE GENOMIC DNA]</scope>
    <source>
        <strain evidence="13 14">DSM 4134</strain>
    </source>
</reference>
<dbReference type="GO" id="GO:0005524">
    <property type="term" value="F:ATP binding"/>
    <property type="evidence" value="ECO:0007669"/>
    <property type="project" value="UniProtKB-UniRule"/>
</dbReference>
<keyword evidence="5 10" id="KW-0548">Nucleotidyltransferase</keyword>
<dbReference type="InterPro" id="IPR050338">
    <property type="entry name" value="DisA"/>
</dbReference>
<evidence type="ECO:0000256" key="5">
    <source>
        <dbReference type="ARBA" id="ARBA00022695"/>
    </source>
</evidence>
<dbReference type="InterPro" id="IPR003390">
    <property type="entry name" value="DNA_integrity_scan_DisA_N"/>
</dbReference>
<dbReference type="AlphaFoldDB" id="A0A3D9LK23"/>
<keyword evidence="2 10" id="KW-1003">Cell membrane</keyword>
<dbReference type="GO" id="GO:0004016">
    <property type="term" value="F:adenylate cyclase activity"/>
    <property type="evidence" value="ECO:0007669"/>
    <property type="project" value="UniProtKB-UniRule"/>
</dbReference>
<evidence type="ECO:0000256" key="1">
    <source>
        <dbReference type="ARBA" id="ARBA00000877"/>
    </source>
</evidence>
<keyword evidence="8 10" id="KW-1133">Transmembrane helix</keyword>
<protein>
    <recommendedName>
        <fullName evidence="10">Diadenylate cyclase</fullName>
        <shortName evidence="10">DAC</shortName>
        <ecNumber evidence="10">2.7.7.85</ecNumber>
    </recommendedName>
    <alternativeName>
        <fullName evidence="10">Cyclic-di-AMP synthase</fullName>
        <shortName evidence="10">c-di-AMP synthase</shortName>
    </alternativeName>
</protein>
<dbReference type="PANTHER" id="PTHR34185">
    <property type="entry name" value="DIADENYLATE CYCLASE"/>
    <property type="match status" value="1"/>
</dbReference>
<evidence type="ECO:0000313" key="14">
    <source>
        <dbReference type="Proteomes" id="UP000256779"/>
    </source>
</evidence>
<dbReference type="HAMAP" id="MF_01499">
    <property type="entry name" value="DacA"/>
    <property type="match status" value="1"/>
</dbReference>
<evidence type="ECO:0000256" key="11">
    <source>
        <dbReference type="SAM" id="MobiDB-lite"/>
    </source>
</evidence>
<dbReference type="InterPro" id="IPR014046">
    <property type="entry name" value="C-di-AMP_synthase"/>
</dbReference>
<evidence type="ECO:0000259" key="12">
    <source>
        <dbReference type="PROSITE" id="PS51794"/>
    </source>
</evidence>
<proteinExistence type="inferred from homology"/>
<feature type="transmembrane region" description="Helical" evidence="10">
    <location>
        <begin position="38"/>
        <end position="57"/>
    </location>
</feature>
<organism evidence="13 14">
    <name type="scientific">Marinoscillum furvescens DSM 4134</name>
    <dbReference type="NCBI Taxonomy" id="1122208"/>
    <lineage>
        <taxon>Bacteria</taxon>
        <taxon>Pseudomonadati</taxon>
        <taxon>Bacteroidota</taxon>
        <taxon>Cytophagia</taxon>
        <taxon>Cytophagales</taxon>
        <taxon>Reichenbachiellaceae</taxon>
        <taxon>Marinoscillum</taxon>
    </lineage>
</organism>
<dbReference type="OrthoDB" id="9807385at2"/>
<feature type="compositionally biased region" description="Basic and acidic residues" evidence="11">
    <location>
        <begin position="283"/>
        <end position="302"/>
    </location>
</feature>
<feature type="region of interest" description="Disordered" evidence="11">
    <location>
        <begin position="268"/>
        <end position="308"/>
    </location>
</feature>
<evidence type="ECO:0000256" key="2">
    <source>
        <dbReference type="ARBA" id="ARBA00022475"/>
    </source>
</evidence>
<dbReference type="Gene3D" id="3.40.1700.10">
    <property type="entry name" value="DNA integrity scanning protein, DisA, N-terminal domain"/>
    <property type="match status" value="1"/>
</dbReference>
<evidence type="ECO:0000256" key="8">
    <source>
        <dbReference type="ARBA" id="ARBA00022989"/>
    </source>
</evidence>
<feature type="transmembrane region" description="Helical" evidence="10">
    <location>
        <begin position="12"/>
        <end position="31"/>
    </location>
</feature>
<keyword evidence="3 10" id="KW-0808">Transferase</keyword>
<evidence type="ECO:0000256" key="7">
    <source>
        <dbReference type="ARBA" id="ARBA00022840"/>
    </source>
</evidence>
<dbReference type="GO" id="GO:0006171">
    <property type="term" value="P:cAMP biosynthetic process"/>
    <property type="evidence" value="ECO:0007669"/>
    <property type="project" value="InterPro"/>
</dbReference>